<dbReference type="AlphaFoldDB" id="A0A645CNM8"/>
<protein>
    <submittedName>
        <fullName evidence="2">Uncharacterized protein</fullName>
    </submittedName>
</protein>
<feature type="coiled-coil region" evidence="1">
    <location>
        <begin position="3"/>
        <end position="44"/>
    </location>
</feature>
<evidence type="ECO:0000313" key="2">
    <source>
        <dbReference type="EMBL" id="MPM78495.1"/>
    </source>
</evidence>
<sequence>MDKDLLNNTNKLLDEKLASINKEIEAIKLDISELKLEIKNSSQSRENNALLQEKINKDLDYIKGSYYNRTQ</sequence>
<reference evidence="2" key="1">
    <citation type="submission" date="2019-08" db="EMBL/GenBank/DDBJ databases">
        <authorList>
            <person name="Kucharzyk K."/>
            <person name="Murdoch R.W."/>
            <person name="Higgins S."/>
            <person name="Loffler F."/>
        </authorList>
    </citation>
    <scope>NUCLEOTIDE SEQUENCE</scope>
</reference>
<gene>
    <name evidence="2" type="ORF">SDC9_125506</name>
</gene>
<comment type="caution">
    <text evidence="2">The sequence shown here is derived from an EMBL/GenBank/DDBJ whole genome shotgun (WGS) entry which is preliminary data.</text>
</comment>
<accession>A0A645CNM8</accession>
<keyword evidence="1" id="KW-0175">Coiled coil</keyword>
<evidence type="ECO:0000256" key="1">
    <source>
        <dbReference type="SAM" id="Coils"/>
    </source>
</evidence>
<organism evidence="2">
    <name type="scientific">bioreactor metagenome</name>
    <dbReference type="NCBI Taxonomy" id="1076179"/>
    <lineage>
        <taxon>unclassified sequences</taxon>
        <taxon>metagenomes</taxon>
        <taxon>ecological metagenomes</taxon>
    </lineage>
</organism>
<dbReference type="EMBL" id="VSSQ01028685">
    <property type="protein sequence ID" value="MPM78495.1"/>
    <property type="molecule type" value="Genomic_DNA"/>
</dbReference>
<name>A0A645CNM8_9ZZZZ</name>
<proteinExistence type="predicted"/>